<reference evidence="2" key="1">
    <citation type="submission" date="2014-09" db="EMBL/GenBank/DDBJ databases">
        <authorList>
            <person name="Magalhaes I.L.F."/>
            <person name="Oliveira U."/>
            <person name="Santos F.R."/>
            <person name="Vidigal T.H.D.A."/>
            <person name="Brescovit A.D."/>
            <person name="Santos A.J."/>
        </authorList>
    </citation>
    <scope>NUCLEOTIDE SEQUENCE</scope>
    <source>
        <tissue evidence="2">Shoot tissue taken approximately 20 cm above the soil surface</tissue>
    </source>
</reference>
<protein>
    <submittedName>
        <fullName evidence="2">Uncharacterized protein</fullName>
    </submittedName>
</protein>
<organism evidence="2">
    <name type="scientific">Arundo donax</name>
    <name type="common">Giant reed</name>
    <name type="synonym">Donax arundinaceus</name>
    <dbReference type="NCBI Taxonomy" id="35708"/>
    <lineage>
        <taxon>Eukaryota</taxon>
        <taxon>Viridiplantae</taxon>
        <taxon>Streptophyta</taxon>
        <taxon>Embryophyta</taxon>
        <taxon>Tracheophyta</taxon>
        <taxon>Spermatophyta</taxon>
        <taxon>Magnoliopsida</taxon>
        <taxon>Liliopsida</taxon>
        <taxon>Poales</taxon>
        <taxon>Poaceae</taxon>
        <taxon>PACMAD clade</taxon>
        <taxon>Arundinoideae</taxon>
        <taxon>Arundineae</taxon>
        <taxon>Arundo</taxon>
    </lineage>
</organism>
<dbReference type="AlphaFoldDB" id="A0A0A9HNQ0"/>
<name>A0A0A9HNQ0_ARUDO</name>
<feature type="compositionally biased region" description="Polar residues" evidence="1">
    <location>
        <begin position="70"/>
        <end position="79"/>
    </location>
</feature>
<reference evidence="2" key="2">
    <citation type="journal article" date="2015" name="Data Brief">
        <title>Shoot transcriptome of the giant reed, Arundo donax.</title>
        <authorList>
            <person name="Barrero R.A."/>
            <person name="Guerrero F.D."/>
            <person name="Moolhuijzen P."/>
            <person name="Goolsby J.A."/>
            <person name="Tidwell J."/>
            <person name="Bellgard S.E."/>
            <person name="Bellgard M.I."/>
        </authorList>
    </citation>
    <scope>NUCLEOTIDE SEQUENCE</scope>
    <source>
        <tissue evidence="2">Shoot tissue taken approximately 20 cm above the soil surface</tissue>
    </source>
</reference>
<evidence type="ECO:0000313" key="2">
    <source>
        <dbReference type="EMBL" id="JAE34508.1"/>
    </source>
</evidence>
<accession>A0A0A9HNQ0</accession>
<proteinExistence type="predicted"/>
<sequence length="79" mass="8798">MVRRRLPRTPATAIVPRRLPRSLATAIAPRRAARRGTQRRRATPRATVQGTGTATCRVRWRRRPPCASTARPTTGTASR</sequence>
<feature type="compositionally biased region" description="Basic residues" evidence="1">
    <location>
        <begin position="31"/>
        <end position="43"/>
    </location>
</feature>
<dbReference type="EMBL" id="GBRH01163388">
    <property type="protein sequence ID" value="JAE34508.1"/>
    <property type="molecule type" value="Transcribed_RNA"/>
</dbReference>
<feature type="region of interest" description="Disordered" evidence="1">
    <location>
        <begin position="28"/>
        <end position="79"/>
    </location>
</feature>
<evidence type="ECO:0000256" key="1">
    <source>
        <dbReference type="SAM" id="MobiDB-lite"/>
    </source>
</evidence>